<reference evidence="1" key="1">
    <citation type="submission" date="2022-07" db="EMBL/GenBank/DDBJ databases">
        <title>The genome of Lyophyllum shimeji provides insight into the initial evolution of ectomycorrhizal fungal genome.</title>
        <authorList>
            <person name="Kobayashi Y."/>
            <person name="Shibata T."/>
            <person name="Hirakawa H."/>
            <person name="Shigenobu S."/>
            <person name="Nishiyama T."/>
            <person name="Yamada A."/>
            <person name="Hasebe M."/>
            <person name="Kawaguchi M."/>
        </authorList>
    </citation>
    <scope>NUCLEOTIDE SEQUENCE</scope>
    <source>
        <strain evidence="1">AT787</strain>
    </source>
</reference>
<accession>A0A9P3UQW1</accession>
<comment type="caution">
    <text evidence="1">The sequence shown here is derived from an EMBL/GenBank/DDBJ whole genome shotgun (WGS) entry which is preliminary data.</text>
</comment>
<proteinExistence type="predicted"/>
<name>A0A9P3UQW1_LYOSH</name>
<sequence length="146" mass="15936">MQLRGGHRRSSVCSGAGRRCQVLGEVEAEAGRSLLSVLHGVNGRCEVGTGEGKCSYVEESLVEIDFSIVFTLPSGTSLHYVNHAKLRRGGSRYHFRVTHLISTWSNPYAAFNQRQLLCSATTMTAGAGLLTVSRFFVAKRKGTQFV</sequence>
<keyword evidence="2" id="KW-1185">Reference proteome</keyword>
<dbReference type="Proteomes" id="UP001063166">
    <property type="component" value="Unassembled WGS sequence"/>
</dbReference>
<dbReference type="EMBL" id="BRPK01000007">
    <property type="protein sequence ID" value="GLB39641.1"/>
    <property type="molecule type" value="Genomic_DNA"/>
</dbReference>
<organism evidence="1 2">
    <name type="scientific">Lyophyllum shimeji</name>
    <name type="common">Hon-shimeji</name>
    <name type="synonym">Tricholoma shimeji</name>
    <dbReference type="NCBI Taxonomy" id="47721"/>
    <lineage>
        <taxon>Eukaryota</taxon>
        <taxon>Fungi</taxon>
        <taxon>Dikarya</taxon>
        <taxon>Basidiomycota</taxon>
        <taxon>Agaricomycotina</taxon>
        <taxon>Agaricomycetes</taxon>
        <taxon>Agaricomycetidae</taxon>
        <taxon>Agaricales</taxon>
        <taxon>Tricholomatineae</taxon>
        <taxon>Lyophyllaceae</taxon>
        <taxon>Lyophyllum</taxon>
    </lineage>
</organism>
<gene>
    <name evidence="1" type="ORF">LshimejAT787_0701510</name>
</gene>
<evidence type="ECO:0000313" key="1">
    <source>
        <dbReference type="EMBL" id="GLB39641.1"/>
    </source>
</evidence>
<evidence type="ECO:0000313" key="2">
    <source>
        <dbReference type="Proteomes" id="UP001063166"/>
    </source>
</evidence>
<dbReference type="AlphaFoldDB" id="A0A9P3UQW1"/>
<protein>
    <submittedName>
        <fullName evidence="1">Uncharacterized protein</fullName>
    </submittedName>
</protein>